<name>A0A485M405_9ZZZZ</name>
<dbReference type="EMBL" id="CAADRM010000132">
    <property type="protein sequence ID" value="VFU17353.1"/>
    <property type="molecule type" value="Genomic_DNA"/>
</dbReference>
<dbReference type="AlphaFoldDB" id="A0A485M405"/>
<reference evidence="1" key="1">
    <citation type="submission" date="2019-03" db="EMBL/GenBank/DDBJ databases">
        <authorList>
            <person name="Hao L."/>
        </authorList>
    </citation>
    <scope>NUCLEOTIDE SEQUENCE</scope>
</reference>
<protein>
    <submittedName>
        <fullName evidence="1">Uncharacterized protein</fullName>
    </submittedName>
</protein>
<proteinExistence type="predicted"/>
<organism evidence="1">
    <name type="scientific">anaerobic digester metagenome</name>
    <dbReference type="NCBI Taxonomy" id="1263854"/>
    <lineage>
        <taxon>unclassified sequences</taxon>
        <taxon>metagenomes</taxon>
        <taxon>ecological metagenomes</taxon>
    </lineage>
</organism>
<evidence type="ECO:0000313" key="1">
    <source>
        <dbReference type="EMBL" id="VFU17353.1"/>
    </source>
</evidence>
<sequence>MSWVIPGWQIRNKTLVPIQGGEALLLQLEKDNMIRETAYWFSNGRQRHTSVMRYWLQATLRRIILGRSDKEPVLIMLQSVEDHALNLSEVLDQFGVLFDI</sequence>
<accession>A0A485M405</accession>
<gene>
    <name evidence="1" type="ORF">SCFA_660035</name>
</gene>